<dbReference type="Gene3D" id="2.30.29.30">
    <property type="entry name" value="Pleckstrin-homology domain (PH domain)/Phosphotyrosine-binding domain (PTB)"/>
    <property type="match status" value="1"/>
</dbReference>
<dbReference type="Proteomes" id="UP000035680">
    <property type="component" value="Unassembled WGS sequence"/>
</dbReference>
<protein>
    <submittedName>
        <fullName evidence="4">DH domain-containing protein</fullName>
    </submittedName>
</protein>
<feature type="domain" description="DH" evidence="2">
    <location>
        <begin position="119"/>
        <end position="310"/>
    </location>
</feature>
<evidence type="ECO:0000313" key="3">
    <source>
        <dbReference type="Proteomes" id="UP000035680"/>
    </source>
</evidence>
<keyword evidence="1" id="KW-0863">Zinc-finger</keyword>
<dbReference type="InterPro" id="IPR035899">
    <property type="entry name" value="DBL_dom_sf"/>
</dbReference>
<dbReference type="GO" id="GO:0035023">
    <property type="term" value="P:regulation of Rho protein signal transduction"/>
    <property type="evidence" value="ECO:0007669"/>
    <property type="project" value="TreeGrafter"/>
</dbReference>
<dbReference type="GO" id="GO:0008270">
    <property type="term" value="F:zinc ion binding"/>
    <property type="evidence" value="ECO:0007669"/>
    <property type="project" value="UniProtKB-KW"/>
</dbReference>
<organism evidence="3 4">
    <name type="scientific">Strongyloides venezuelensis</name>
    <name type="common">Threadworm</name>
    <dbReference type="NCBI Taxonomy" id="75913"/>
    <lineage>
        <taxon>Eukaryota</taxon>
        <taxon>Metazoa</taxon>
        <taxon>Ecdysozoa</taxon>
        <taxon>Nematoda</taxon>
        <taxon>Chromadorea</taxon>
        <taxon>Rhabditida</taxon>
        <taxon>Tylenchina</taxon>
        <taxon>Panagrolaimomorpha</taxon>
        <taxon>Strongyloidoidea</taxon>
        <taxon>Strongyloididae</taxon>
        <taxon>Strongyloides</taxon>
    </lineage>
</organism>
<dbReference type="AlphaFoldDB" id="A0A0K0FKU2"/>
<dbReference type="WBParaSite" id="SVE_0965600.1">
    <property type="protein sequence ID" value="SVE_0965600.1"/>
    <property type="gene ID" value="SVE_0965600"/>
</dbReference>
<dbReference type="STRING" id="75913.A0A0K0FKU2"/>
<proteinExistence type="predicted"/>
<dbReference type="GO" id="GO:0005085">
    <property type="term" value="F:guanyl-nucleotide exchange factor activity"/>
    <property type="evidence" value="ECO:0007669"/>
    <property type="project" value="InterPro"/>
</dbReference>
<keyword evidence="1" id="KW-0479">Metal-binding</keyword>
<keyword evidence="3" id="KW-1185">Reference proteome</keyword>
<evidence type="ECO:0000313" key="4">
    <source>
        <dbReference type="WBParaSite" id="SVE_0965600.1"/>
    </source>
</evidence>
<name>A0A0K0FKU2_STRVS</name>
<dbReference type="InterPro" id="IPR011993">
    <property type="entry name" value="PH-like_dom_sf"/>
</dbReference>
<dbReference type="PANTHER" id="PTHR13944">
    <property type="entry name" value="AGAP007712-PA"/>
    <property type="match status" value="1"/>
</dbReference>
<dbReference type="Pfam" id="PF00621">
    <property type="entry name" value="RhoGEF"/>
    <property type="match status" value="1"/>
</dbReference>
<sequence length="897" mass="104499">MQLTFISIFILYFTNYFNSIPLLRNTLFFFAVDVIMPVIGSYVSHVGTHSSSSTITSQNSDLLRINEEPQTHRVESFNRHHNIELLKMEKWKVFYYWNPLDNKWRSHEDCRNLPPEDIEKQSAIREFIGTEKNHCEVLILLLQCYHINLKEQKIFINDGDVNLVTQITMNTLIDFHLDFLLSLKKRMEEGVCIDEISDIVLDRFSDQKNMLKVLVSYTELCSSLEEMKRLYDVTIKKNAKFSAYCAKLNGDPHFKGRDYKSCLDLLAQRCTKYPLLLERIIKLEKKSELLERASASAIAMRKFTSTIDENLKKCELNRDWESIRQKIDRNDCGIFDGDPFTLQDLIYQDPNDPRKVICISQAYFKPRGSHSPVKLLVILFDDIIVLFVMKHNNMYFFNFDNHQAVYCIKKTSLRPIERRDAFALIYNCQVHMDMLTIEFDSKSSMISLGKIFSEAKEKLEDIEKVESGSCGVLTYRRCSSANKGTCYANFEDTFGLDTETFKKYNLWWSRMETLFDDKKADDLMMLKYIQDRTVWYKDLKNHIARMPFARNKQVSQKTVDAIINKFNDLNRIKIYDNAGYLECIRQLEIEDCKSLFDCWNNIFFNDNEANDIFKAKSVKRVSTYNGEEDKSSSKEILHYNRRHTVVFNTSEYDAKAIESQCDFSTFAAVRGDASRRATEKLLNENASMRAEIIRLRSDLASMTAQVESMKALKNLDIFLTSTRNEESTNKETKLTERKSISNDKLFTLGREFFGRNEELVQKKQGKLDGREKESKRSHYIRIDKDLSNLSACVNSSGKELPDTPDSSDFYNLPGAGCYATKISQTVDSTKEDGTIFQWPKPMPKEDSPKMDTLFSKPVSRSKSFFSFHNDNKSFLNTSNRSYQKNKENIFKVNNKKK</sequence>
<reference evidence="3" key="1">
    <citation type="submission" date="2014-07" db="EMBL/GenBank/DDBJ databases">
        <authorList>
            <person name="Martin A.A"/>
            <person name="De Silva N."/>
        </authorList>
    </citation>
    <scope>NUCLEOTIDE SEQUENCE</scope>
</reference>
<dbReference type="PANTHER" id="PTHR13944:SF21">
    <property type="entry name" value="CYSTS, ISOFORM C"/>
    <property type="match status" value="1"/>
</dbReference>
<dbReference type="SMART" id="SM00325">
    <property type="entry name" value="RhoGEF"/>
    <property type="match status" value="1"/>
</dbReference>
<dbReference type="InterPro" id="IPR051632">
    <property type="entry name" value="Rho_GEF"/>
</dbReference>
<dbReference type="Gene3D" id="1.20.900.10">
    <property type="entry name" value="Dbl homology (DH) domain"/>
    <property type="match status" value="1"/>
</dbReference>
<reference evidence="4" key="2">
    <citation type="submission" date="2015-08" db="UniProtKB">
        <authorList>
            <consortium name="WormBaseParasite"/>
        </authorList>
    </citation>
    <scope>IDENTIFICATION</scope>
</reference>
<accession>A0A0K0FKU2</accession>
<dbReference type="SUPFAM" id="SSF48065">
    <property type="entry name" value="DBL homology domain (DH-domain)"/>
    <property type="match status" value="1"/>
</dbReference>
<evidence type="ECO:0000256" key="1">
    <source>
        <dbReference type="ARBA" id="ARBA00022771"/>
    </source>
</evidence>
<evidence type="ECO:0000259" key="2">
    <source>
        <dbReference type="PROSITE" id="PS50010"/>
    </source>
</evidence>
<dbReference type="PROSITE" id="PS50010">
    <property type="entry name" value="DH_2"/>
    <property type="match status" value="1"/>
</dbReference>
<keyword evidence="1" id="KW-0862">Zinc</keyword>
<dbReference type="InterPro" id="IPR000219">
    <property type="entry name" value="DH_dom"/>
</dbReference>